<feature type="non-terminal residue" evidence="1">
    <location>
        <position position="159"/>
    </location>
</feature>
<dbReference type="PANTHER" id="PTHR20898">
    <property type="entry name" value="DAEDALUS ON 3-RELATED-RELATED"/>
    <property type="match status" value="1"/>
</dbReference>
<dbReference type="Pfam" id="PF06477">
    <property type="entry name" value="DUF1091"/>
    <property type="match status" value="1"/>
</dbReference>
<reference evidence="1" key="1">
    <citation type="journal article" date="2021" name="Mol. Ecol. Resour.">
        <title>Phylogenomic analyses of the genus Drosophila reveals genomic signals of climate adaptation.</title>
        <authorList>
            <person name="Li F."/>
            <person name="Rane R.V."/>
            <person name="Luria V."/>
            <person name="Xiong Z."/>
            <person name="Chen J."/>
            <person name="Li Z."/>
            <person name="Catullo R.A."/>
            <person name="Griffin P.C."/>
            <person name="Schiffer M."/>
            <person name="Pearce S."/>
            <person name="Lee S.F."/>
            <person name="McElroy K."/>
            <person name="Stocker A."/>
            <person name="Shirriffs J."/>
            <person name="Cockerell F."/>
            <person name="Coppin C."/>
            <person name="Sgro C.M."/>
            <person name="Karger A."/>
            <person name="Cain J.W."/>
            <person name="Weber J.A."/>
            <person name="Santpere G."/>
            <person name="Kirschner M.W."/>
            <person name="Hoffmann A.A."/>
            <person name="Oakeshott J.G."/>
            <person name="Zhang G."/>
        </authorList>
    </citation>
    <scope>NUCLEOTIDE SEQUENCE</scope>
    <source>
        <strain evidence="1">BGI-SZ-2011g</strain>
    </source>
</reference>
<dbReference type="Proteomes" id="UP001200034">
    <property type="component" value="Unassembled WGS sequence"/>
</dbReference>
<accession>A0AAD4K256</accession>
<dbReference type="EMBL" id="JAJJHW010002585">
    <property type="protein sequence ID" value="KAH8372238.1"/>
    <property type="molecule type" value="Genomic_DNA"/>
</dbReference>
<proteinExistence type="predicted"/>
<comment type="caution">
    <text evidence="1">The sequence shown here is derived from an EMBL/GenBank/DDBJ whole genome shotgun (WGS) entry which is preliminary data.</text>
</comment>
<keyword evidence="2" id="KW-1185">Reference proteome</keyword>
<feature type="non-terminal residue" evidence="1">
    <location>
        <position position="1"/>
    </location>
</feature>
<dbReference type="InterPro" id="IPR010512">
    <property type="entry name" value="DUF1091"/>
</dbReference>
<evidence type="ECO:0000313" key="2">
    <source>
        <dbReference type="Proteomes" id="UP001200034"/>
    </source>
</evidence>
<dbReference type="AlphaFoldDB" id="A0AAD4K256"/>
<protein>
    <submittedName>
        <fullName evidence="1">Uncharacterized protein</fullName>
    </submittedName>
</protein>
<gene>
    <name evidence="1" type="ORF">KR093_010710</name>
</gene>
<dbReference type="PANTHER" id="PTHR20898:SF0">
    <property type="entry name" value="DAEDALUS ON 3-RELATED"/>
    <property type="match status" value="1"/>
</dbReference>
<name>A0AAD4K256_9MUSC</name>
<dbReference type="SMART" id="SM00697">
    <property type="entry name" value="DM8"/>
    <property type="match status" value="1"/>
</dbReference>
<sequence length="159" mass="18655">QRMLIQWKSFECVVNPSIVTFHKCVIVEPAKNLITAEVEYNRAFQKYNAKFVLYMPRPPFNEFAKHFEMELDICKFFQGAYDNKFVGTAYKSMLSFGNLPSRCPQPKGFYYYHNMSIGDNLPAFLPKYLIKIQLDFYLPQTPFFNVTLVGRLAHPTKQK</sequence>
<organism evidence="1 2">
    <name type="scientific">Drosophila rubida</name>
    <dbReference type="NCBI Taxonomy" id="30044"/>
    <lineage>
        <taxon>Eukaryota</taxon>
        <taxon>Metazoa</taxon>
        <taxon>Ecdysozoa</taxon>
        <taxon>Arthropoda</taxon>
        <taxon>Hexapoda</taxon>
        <taxon>Insecta</taxon>
        <taxon>Pterygota</taxon>
        <taxon>Neoptera</taxon>
        <taxon>Endopterygota</taxon>
        <taxon>Diptera</taxon>
        <taxon>Brachycera</taxon>
        <taxon>Muscomorpha</taxon>
        <taxon>Ephydroidea</taxon>
        <taxon>Drosophilidae</taxon>
        <taxon>Drosophila</taxon>
    </lineage>
</organism>
<evidence type="ECO:0000313" key="1">
    <source>
        <dbReference type="EMBL" id="KAH8372238.1"/>
    </source>
</evidence>